<evidence type="ECO:0000256" key="2">
    <source>
        <dbReference type="ARBA" id="ARBA00023315"/>
    </source>
</evidence>
<keyword evidence="1" id="KW-0808">Transferase</keyword>
<dbReference type="Pfam" id="PF00583">
    <property type="entry name" value="Acetyltransf_1"/>
    <property type="match status" value="1"/>
</dbReference>
<evidence type="ECO:0000256" key="1">
    <source>
        <dbReference type="ARBA" id="ARBA00022679"/>
    </source>
</evidence>
<evidence type="ECO:0000313" key="4">
    <source>
        <dbReference type="EMBL" id="MDR6840446.1"/>
    </source>
</evidence>
<gene>
    <name evidence="4" type="ORF">J2W94_000710</name>
</gene>
<dbReference type="InterPro" id="IPR050832">
    <property type="entry name" value="Bact_Acetyltransf"/>
</dbReference>
<reference evidence="4 5" key="1">
    <citation type="submission" date="2023-07" db="EMBL/GenBank/DDBJ databases">
        <title>Sorghum-associated microbial communities from plants grown in Nebraska, USA.</title>
        <authorList>
            <person name="Schachtman D."/>
        </authorList>
    </citation>
    <scope>NUCLEOTIDE SEQUENCE [LARGE SCALE GENOMIC DNA]</scope>
    <source>
        <strain evidence="4 5">BE107</strain>
    </source>
</reference>
<protein>
    <submittedName>
        <fullName evidence="4">GNAT superfamily N-acetyltransferase</fullName>
    </submittedName>
</protein>
<sequence>MSEHSHRPTPRAARMDDSAEVARLCTELGYPATTDEMAARLSVVISAGDRQVFVVEDGDRLLGWIGIELRTTLETGRKAEIIGLVVDAQSRRSGTGKALVEAAENWVRQHGLDAITVRSNTVRLESHPFYEGIGFVRRKSQHVYLKTLE</sequence>
<feature type="domain" description="N-acetyltransferase" evidence="3">
    <location>
        <begin position="8"/>
        <end position="149"/>
    </location>
</feature>
<proteinExistence type="predicted"/>
<dbReference type="InterPro" id="IPR000182">
    <property type="entry name" value="GNAT_dom"/>
</dbReference>
<name>A0ABU1RNV1_9GAMM</name>
<dbReference type="PANTHER" id="PTHR43877">
    <property type="entry name" value="AMINOALKYLPHOSPHONATE N-ACETYLTRANSFERASE-RELATED-RELATED"/>
    <property type="match status" value="1"/>
</dbReference>
<comment type="caution">
    <text evidence="4">The sequence shown here is derived from an EMBL/GenBank/DDBJ whole genome shotgun (WGS) entry which is preliminary data.</text>
</comment>
<dbReference type="PANTHER" id="PTHR43877:SF1">
    <property type="entry name" value="ACETYLTRANSFERASE"/>
    <property type="match status" value="1"/>
</dbReference>
<dbReference type="Gene3D" id="3.40.630.30">
    <property type="match status" value="1"/>
</dbReference>
<keyword evidence="5" id="KW-1185">Reference proteome</keyword>
<dbReference type="CDD" id="cd04301">
    <property type="entry name" value="NAT_SF"/>
    <property type="match status" value="1"/>
</dbReference>
<accession>A0ABU1RNV1</accession>
<organism evidence="4 5">
    <name type="scientific">Pseudoxanthomonas sacheonensis</name>
    <dbReference type="NCBI Taxonomy" id="443615"/>
    <lineage>
        <taxon>Bacteria</taxon>
        <taxon>Pseudomonadati</taxon>
        <taxon>Pseudomonadota</taxon>
        <taxon>Gammaproteobacteria</taxon>
        <taxon>Lysobacterales</taxon>
        <taxon>Lysobacteraceae</taxon>
        <taxon>Pseudoxanthomonas</taxon>
    </lineage>
</organism>
<evidence type="ECO:0000313" key="5">
    <source>
        <dbReference type="Proteomes" id="UP001254759"/>
    </source>
</evidence>
<dbReference type="InterPro" id="IPR016181">
    <property type="entry name" value="Acyl_CoA_acyltransferase"/>
</dbReference>
<keyword evidence="2" id="KW-0012">Acyltransferase</keyword>
<dbReference type="EMBL" id="JAVDTT010000001">
    <property type="protein sequence ID" value="MDR6840446.1"/>
    <property type="molecule type" value="Genomic_DNA"/>
</dbReference>
<dbReference type="PROSITE" id="PS51186">
    <property type="entry name" value="GNAT"/>
    <property type="match status" value="1"/>
</dbReference>
<evidence type="ECO:0000259" key="3">
    <source>
        <dbReference type="PROSITE" id="PS51186"/>
    </source>
</evidence>
<dbReference type="Proteomes" id="UP001254759">
    <property type="component" value="Unassembled WGS sequence"/>
</dbReference>
<dbReference type="RefSeq" id="WP_310090325.1">
    <property type="nucleotide sequence ID" value="NZ_JAVDTT010000001.1"/>
</dbReference>
<dbReference type="SUPFAM" id="SSF55729">
    <property type="entry name" value="Acyl-CoA N-acyltransferases (Nat)"/>
    <property type="match status" value="1"/>
</dbReference>